<proteinExistence type="predicted"/>
<dbReference type="Proteomes" id="UP001497680">
    <property type="component" value="Unassembled WGS sequence"/>
</dbReference>
<evidence type="ECO:0000313" key="1">
    <source>
        <dbReference type="EMBL" id="KAI6080706.1"/>
    </source>
</evidence>
<reference evidence="1 2" key="1">
    <citation type="journal article" date="2022" name="New Phytol.">
        <title>Ecological generalism drives hyperdiversity of secondary metabolite gene clusters in xylarialean endophytes.</title>
        <authorList>
            <person name="Franco M.E.E."/>
            <person name="Wisecaver J.H."/>
            <person name="Arnold A.E."/>
            <person name="Ju Y.M."/>
            <person name="Slot J.C."/>
            <person name="Ahrendt S."/>
            <person name="Moore L.P."/>
            <person name="Eastman K.E."/>
            <person name="Scott K."/>
            <person name="Konkel Z."/>
            <person name="Mondo S.J."/>
            <person name="Kuo A."/>
            <person name="Hayes R.D."/>
            <person name="Haridas S."/>
            <person name="Andreopoulos B."/>
            <person name="Riley R."/>
            <person name="LaButti K."/>
            <person name="Pangilinan J."/>
            <person name="Lipzen A."/>
            <person name="Amirebrahimi M."/>
            <person name="Yan J."/>
            <person name="Adam C."/>
            <person name="Keymanesh K."/>
            <person name="Ng V."/>
            <person name="Louie K."/>
            <person name="Northen T."/>
            <person name="Drula E."/>
            <person name="Henrissat B."/>
            <person name="Hsieh H.M."/>
            <person name="Youens-Clark K."/>
            <person name="Lutzoni F."/>
            <person name="Miadlikowska J."/>
            <person name="Eastwood D.C."/>
            <person name="Hamelin R.C."/>
            <person name="Grigoriev I.V."/>
            <person name="U'Ren J.M."/>
        </authorList>
    </citation>
    <scope>NUCLEOTIDE SEQUENCE [LARGE SCALE GENOMIC DNA]</scope>
    <source>
        <strain evidence="1 2">ER1909</strain>
    </source>
</reference>
<name>A0ACC0CK03_9PEZI</name>
<gene>
    <name evidence="1" type="ORF">F4821DRAFT_265651</name>
</gene>
<accession>A0ACC0CK03</accession>
<comment type="caution">
    <text evidence="1">The sequence shown here is derived from an EMBL/GenBank/DDBJ whole genome shotgun (WGS) entry which is preliminary data.</text>
</comment>
<keyword evidence="2" id="KW-1185">Reference proteome</keyword>
<protein>
    <submittedName>
        <fullName evidence="1">Uncharacterized protein</fullName>
    </submittedName>
</protein>
<sequence>MSDHIFTSASDEWPSHSDEASVISLPNSSSIDENDQSKTQLTTPQEPVSRDVTPESSPASDENINPESNLSYAELLSLTKCFVAKRPNGQVVGNHISWLTKRTTYLHKLFESDPGLSTQAGVGKLTKQLSILKDRLTILLYNVYHTQSCTCCELPEVSHPIWGDLCDWLVECRGDLGILEARLENWDNGRTRRFLPARFPEVGGFQHDFLNKIQTFTNILPPQPPPSHLRLVSFSRIVSGVQG</sequence>
<organism evidence="1 2">
    <name type="scientific">Hypoxylon rubiginosum</name>
    <dbReference type="NCBI Taxonomy" id="110542"/>
    <lineage>
        <taxon>Eukaryota</taxon>
        <taxon>Fungi</taxon>
        <taxon>Dikarya</taxon>
        <taxon>Ascomycota</taxon>
        <taxon>Pezizomycotina</taxon>
        <taxon>Sordariomycetes</taxon>
        <taxon>Xylariomycetidae</taxon>
        <taxon>Xylariales</taxon>
        <taxon>Hypoxylaceae</taxon>
        <taxon>Hypoxylon</taxon>
    </lineage>
</organism>
<evidence type="ECO:0000313" key="2">
    <source>
        <dbReference type="Proteomes" id="UP001497680"/>
    </source>
</evidence>
<dbReference type="EMBL" id="MU394427">
    <property type="protein sequence ID" value="KAI6080706.1"/>
    <property type="molecule type" value="Genomic_DNA"/>
</dbReference>